<feature type="transmembrane region" description="Helical" evidence="7">
    <location>
        <begin position="189"/>
        <end position="208"/>
    </location>
</feature>
<feature type="transmembrane region" description="Helical" evidence="7">
    <location>
        <begin position="334"/>
        <end position="352"/>
    </location>
</feature>
<feature type="transmembrane region" description="Helical" evidence="7">
    <location>
        <begin position="154"/>
        <end position="177"/>
    </location>
</feature>
<dbReference type="PROSITE" id="PS50850">
    <property type="entry name" value="MFS"/>
    <property type="match status" value="1"/>
</dbReference>
<protein>
    <submittedName>
        <fullName evidence="9">MFS family permease</fullName>
    </submittedName>
</protein>
<keyword evidence="10" id="KW-1185">Reference proteome</keyword>
<evidence type="ECO:0000256" key="6">
    <source>
        <dbReference type="ARBA" id="ARBA00023136"/>
    </source>
</evidence>
<dbReference type="PANTHER" id="PTHR43045:SF1">
    <property type="entry name" value="SHIKIMATE TRANSPORTER"/>
    <property type="match status" value="1"/>
</dbReference>
<dbReference type="PANTHER" id="PTHR43045">
    <property type="entry name" value="SHIKIMATE TRANSPORTER"/>
    <property type="match status" value="1"/>
</dbReference>
<dbReference type="GO" id="GO:0005886">
    <property type="term" value="C:plasma membrane"/>
    <property type="evidence" value="ECO:0007669"/>
    <property type="project" value="UniProtKB-SubCell"/>
</dbReference>
<evidence type="ECO:0000256" key="4">
    <source>
        <dbReference type="ARBA" id="ARBA00022692"/>
    </source>
</evidence>
<dbReference type="EMBL" id="JACBZP010000001">
    <property type="protein sequence ID" value="NYI66157.1"/>
    <property type="molecule type" value="Genomic_DNA"/>
</dbReference>
<dbReference type="InterPro" id="IPR036259">
    <property type="entry name" value="MFS_trans_sf"/>
</dbReference>
<dbReference type="GO" id="GO:0022857">
    <property type="term" value="F:transmembrane transporter activity"/>
    <property type="evidence" value="ECO:0007669"/>
    <property type="project" value="InterPro"/>
</dbReference>
<comment type="caution">
    <text evidence="9">The sequence shown here is derived from an EMBL/GenBank/DDBJ whole genome shotgun (WGS) entry which is preliminary data.</text>
</comment>
<dbReference type="RefSeq" id="WP_179425317.1">
    <property type="nucleotide sequence ID" value="NZ_JACBZP010000001.1"/>
</dbReference>
<dbReference type="Pfam" id="PF07690">
    <property type="entry name" value="MFS_1"/>
    <property type="match status" value="1"/>
</dbReference>
<keyword evidence="2" id="KW-0813">Transport</keyword>
<evidence type="ECO:0000256" key="3">
    <source>
        <dbReference type="ARBA" id="ARBA00022475"/>
    </source>
</evidence>
<gene>
    <name evidence="9" type="ORF">BJY26_000463</name>
</gene>
<keyword evidence="5 7" id="KW-1133">Transmembrane helix</keyword>
<feature type="transmembrane region" description="Helical" evidence="7">
    <location>
        <begin position="310"/>
        <end position="328"/>
    </location>
</feature>
<keyword evidence="4 7" id="KW-0812">Transmembrane</keyword>
<dbReference type="Gene3D" id="1.20.1250.20">
    <property type="entry name" value="MFS general substrate transporter like domains"/>
    <property type="match status" value="1"/>
</dbReference>
<dbReference type="CDD" id="cd17369">
    <property type="entry name" value="MFS_ShiA_like"/>
    <property type="match status" value="1"/>
</dbReference>
<organism evidence="9 10">
    <name type="scientific">Spelaeicoccus albus</name>
    <dbReference type="NCBI Taxonomy" id="1280376"/>
    <lineage>
        <taxon>Bacteria</taxon>
        <taxon>Bacillati</taxon>
        <taxon>Actinomycetota</taxon>
        <taxon>Actinomycetes</taxon>
        <taxon>Micrococcales</taxon>
        <taxon>Brevibacteriaceae</taxon>
        <taxon>Spelaeicoccus</taxon>
    </lineage>
</organism>
<keyword evidence="6 7" id="KW-0472">Membrane</keyword>
<evidence type="ECO:0000259" key="8">
    <source>
        <dbReference type="PROSITE" id="PS50850"/>
    </source>
</evidence>
<feature type="transmembrane region" description="Helical" evidence="7">
    <location>
        <begin position="89"/>
        <end position="107"/>
    </location>
</feature>
<accession>A0A7Z0A825</accession>
<proteinExistence type="predicted"/>
<evidence type="ECO:0000313" key="9">
    <source>
        <dbReference type="EMBL" id="NYI66157.1"/>
    </source>
</evidence>
<keyword evidence="3" id="KW-1003">Cell membrane</keyword>
<feature type="transmembrane region" description="Helical" evidence="7">
    <location>
        <begin position="373"/>
        <end position="394"/>
    </location>
</feature>
<feature type="domain" description="Major facilitator superfamily (MFS) profile" evidence="8">
    <location>
        <begin position="17"/>
        <end position="427"/>
    </location>
</feature>
<evidence type="ECO:0000256" key="7">
    <source>
        <dbReference type="SAM" id="Phobius"/>
    </source>
</evidence>
<sequence>MSTAAESTVIGRESRRVILATMVGTTIEWYDYFIYAVCAGLVFSSQFFAAIGKDALIVSFATIGISFLFRPIGAILAGHLGDKIGRRAMLILTLLLMGGSTVLIGFVPSAGTIGISAPIILSVLRIVQGLSAGGEWGGAALLAVEHAPRSKRGLFGAFPQIGVPIGLLLANGVLAAVTALTTPEQFLAWGWRVPFLLSIVLIVVGIVIRSRVSESPVFDEVRKQKERASVPLVPLFKNHWLLVVLGALLFAANNAVGYMTTGGYVQSYAVKVVGVAQTPILIGVMVSAVAWLVTTLLGGWLSDKYGRIRIYKIGFIVQLVWMFPFFALINTGDIGLIILALILFTVGLGFTYGPQSALYAEMYPANVRYSGAAISYAIGAVLGGAFAPTIAQLLQSRTGSVYPVGIYLAVITAVGLVAAFFVKDRKGVSLGIVQDGQSRANLR</sequence>
<dbReference type="InterPro" id="IPR011701">
    <property type="entry name" value="MFS"/>
</dbReference>
<comment type="subcellular location">
    <subcellularLocation>
        <location evidence="1">Cell membrane</location>
        <topology evidence="1">Multi-pass membrane protein</topology>
    </subcellularLocation>
</comment>
<feature type="transmembrane region" description="Helical" evidence="7">
    <location>
        <begin position="280"/>
        <end position="301"/>
    </location>
</feature>
<dbReference type="PROSITE" id="PS00217">
    <property type="entry name" value="SUGAR_TRANSPORT_2"/>
    <property type="match status" value="1"/>
</dbReference>
<dbReference type="SUPFAM" id="SSF103473">
    <property type="entry name" value="MFS general substrate transporter"/>
    <property type="match status" value="1"/>
</dbReference>
<feature type="transmembrane region" description="Helical" evidence="7">
    <location>
        <begin position="400"/>
        <end position="422"/>
    </location>
</feature>
<dbReference type="Proteomes" id="UP000539111">
    <property type="component" value="Unassembled WGS sequence"/>
</dbReference>
<evidence type="ECO:0000256" key="1">
    <source>
        <dbReference type="ARBA" id="ARBA00004651"/>
    </source>
</evidence>
<dbReference type="AlphaFoldDB" id="A0A7Z0A825"/>
<feature type="transmembrane region" description="Helical" evidence="7">
    <location>
        <begin position="57"/>
        <end position="77"/>
    </location>
</feature>
<evidence type="ECO:0000256" key="2">
    <source>
        <dbReference type="ARBA" id="ARBA00022448"/>
    </source>
</evidence>
<dbReference type="InterPro" id="IPR005829">
    <property type="entry name" value="Sugar_transporter_CS"/>
</dbReference>
<evidence type="ECO:0000313" key="10">
    <source>
        <dbReference type="Proteomes" id="UP000539111"/>
    </source>
</evidence>
<reference evidence="9 10" key="1">
    <citation type="submission" date="2020-07" db="EMBL/GenBank/DDBJ databases">
        <title>Sequencing the genomes of 1000 actinobacteria strains.</title>
        <authorList>
            <person name="Klenk H.-P."/>
        </authorList>
    </citation>
    <scope>NUCLEOTIDE SEQUENCE [LARGE SCALE GENOMIC DNA]</scope>
    <source>
        <strain evidence="9 10">DSM 26341</strain>
    </source>
</reference>
<name>A0A7Z0A825_9MICO</name>
<feature type="transmembrane region" description="Helical" evidence="7">
    <location>
        <begin position="240"/>
        <end position="260"/>
    </location>
</feature>
<feature type="transmembrane region" description="Helical" evidence="7">
    <location>
        <begin position="32"/>
        <end position="51"/>
    </location>
</feature>
<dbReference type="InterPro" id="IPR020846">
    <property type="entry name" value="MFS_dom"/>
</dbReference>
<evidence type="ECO:0000256" key="5">
    <source>
        <dbReference type="ARBA" id="ARBA00022989"/>
    </source>
</evidence>